<dbReference type="PANTHER" id="PTHR43305:SF1">
    <property type="entry name" value="FAMILY N-ACETYLTRANSFERASE, PUTATIVE (AFU_ORTHOLOGUE AFUA_2G01380)-RELATED"/>
    <property type="match status" value="1"/>
</dbReference>
<dbReference type="PROSITE" id="PS51186">
    <property type="entry name" value="GNAT"/>
    <property type="match status" value="1"/>
</dbReference>
<feature type="domain" description="N-acetyltransferase" evidence="1">
    <location>
        <begin position="13"/>
        <end position="160"/>
    </location>
</feature>
<dbReference type="Gene3D" id="3.40.630.30">
    <property type="match status" value="1"/>
</dbReference>
<dbReference type="InterPro" id="IPR052777">
    <property type="entry name" value="Acetyltransferase_Enz"/>
</dbReference>
<proteinExistence type="predicted"/>
<dbReference type="SUPFAM" id="SSF55729">
    <property type="entry name" value="Acyl-CoA N-acyltransferases (Nat)"/>
    <property type="match status" value="1"/>
</dbReference>
<name>A0ABN3YA46_9ENTE</name>
<sequence length="160" mass="18998">MAIKIIVAYEHPYEIKKLFAEYTHMLTTQNEQMNDYLTLQNYTDELDHLEEKYGLPEGRLYLAYYDSQLAGCIGLKKLDDHYCEMKRLYVRPAFRRKHIGAHLIDKIIEEARQIGYKHMLLDTLPFLNAAMISYKKRGFYEIKSYNNSPVEDAIYMQLDL</sequence>
<dbReference type="Proteomes" id="UP001501577">
    <property type="component" value="Unassembled WGS sequence"/>
</dbReference>
<accession>A0ABN3YA46</accession>
<comment type="caution">
    <text evidence="2">The sequence shown here is derived from an EMBL/GenBank/DDBJ whole genome shotgun (WGS) entry which is preliminary data.</text>
</comment>
<keyword evidence="3" id="KW-1185">Reference proteome</keyword>
<protein>
    <submittedName>
        <fullName evidence="2">GNAT family N-acetyltransferase</fullName>
    </submittedName>
</protein>
<dbReference type="RefSeq" id="WP_068710339.1">
    <property type="nucleotide sequence ID" value="NZ_BAAAXQ010000068.1"/>
</dbReference>
<dbReference type="PANTHER" id="PTHR43305">
    <property type="entry name" value="FAMILY N-ACETYLTRANSFERASE, PUTATIVE (AFU_ORTHOLOGUE AFUA_2G01380)-RELATED"/>
    <property type="match status" value="1"/>
</dbReference>
<evidence type="ECO:0000259" key="1">
    <source>
        <dbReference type="PROSITE" id="PS51186"/>
    </source>
</evidence>
<dbReference type="InterPro" id="IPR000182">
    <property type="entry name" value="GNAT_dom"/>
</dbReference>
<reference evidence="2 3" key="1">
    <citation type="journal article" date="2019" name="Int. J. Syst. Evol. Microbiol.">
        <title>The Global Catalogue of Microorganisms (GCM) 10K type strain sequencing project: providing services to taxonomists for standard genome sequencing and annotation.</title>
        <authorList>
            <consortium name="The Broad Institute Genomics Platform"/>
            <consortium name="The Broad Institute Genome Sequencing Center for Infectious Disease"/>
            <person name="Wu L."/>
            <person name="Ma J."/>
        </authorList>
    </citation>
    <scope>NUCLEOTIDE SEQUENCE [LARGE SCALE GENOMIC DNA]</scope>
    <source>
        <strain evidence="2 3">JCM 8736</strain>
    </source>
</reference>
<organism evidence="2 3">
    <name type="scientific">Tetragenococcus solitarius</name>
    <dbReference type="NCBI Taxonomy" id="71453"/>
    <lineage>
        <taxon>Bacteria</taxon>
        <taxon>Bacillati</taxon>
        <taxon>Bacillota</taxon>
        <taxon>Bacilli</taxon>
        <taxon>Lactobacillales</taxon>
        <taxon>Enterococcaceae</taxon>
        <taxon>Tetragenococcus</taxon>
    </lineage>
</organism>
<gene>
    <name evidence="2" type="ORF">GCM10019998_20700</name>
</gene>
<dbReference type="CDD" id="cd04301">
    <property type="entry name" value="NAT_SF"/>
    <property type="match status" value="1"/>
</dbReference>
<dbReference type="InterPro" id="IPR016181">
    <property type="entry name" value="Acyl_CoA_acyltransferase"/>
</dbReference>
<dbReference type="EMBL" id="BAAAXQ010000068">
    <property type="protein sequence ID" value="GAA3023940.1"/>
    <property type="molecule type" value="Genomic_DNA"/>
</dbReference>
<evidence type="ECO:0000313" key="3">
    <source>
        <dbReference type="Proteomes" id="UP001501577"/>
    </source>
</evidence>
<evidence type="ECO:0000313" key="2">
    <source>
        <dbReference type="EMBL" id="GAA3023940.1"/>
    </source>
</evidence>
<dbReference type="Pfam" id="PF00583">
    <property type="entry name" value="Acetyltransf_1"/>
    <property type="match status" value="1"/>
</dbReference>